<evidence type="ECO:0000313" key="2">
    <source>
        <dbReference type="Proteomes" id="UP000298663"/>
    </source>
</evidence>
<sequence>MSTPMITRLETSLTQFTNLKSLSLAGFLGEHYDKIFVLIAKTQSIEFFRLQATPFENSTSVQMVEFLNNVNSHLRPLQGHFENYISDLEFKRMTAHMRMATWEGRHVYVTTASPSRVPEFAVSFFGKTRLLVENLENSQEFKKYFVERYVRDGLIQQKPQVGKRLILNCERFEKTDKAMEITVSLECLMPGWAEYHVPKSNMDFDKVERNVTLKLTSKFRHDFRVFLLPLWNTEKPLTVFRPFGETMSPSSKNQRRLGALRLGS</sequence>
<protein>
    <submittedName>
        <fullName evidence="1">Uncharacterized protein</fullName>
    </submittedName>
</protein>
<dbReference type="Proteomes" id="UP000298663">
    <property type="component" value="Unassembled WGS sequence"/>
</dbReference>
<comment type="caution">
    <text evidence="1">The sequence shown here is derived from an EMBL/GenBank/DDBJ whole genome shotgun (WGS) entry which is preliminary data.</text>
</comment>
<reference evidence="1 2" key="1">
    <citation type="journal article" date="2015" name="Genome Biol.">
        <title>Comparative genomics of Steinernema reveals deeply conserved gene regulatory networks.</title>
        <authorList>
            <person name="Dillman A.R."/>
            <person name="Macchietto M."/>
            <person name="Porter C.F."/>
            <person name="Rogers A."/>
            <person name="Williams B."/>
            <person name="Antoshechkin I."/>
            <person name="Lee M.M."/>
            <person name="Goodwin Z."/>
            <person name="Lu X."/>
            <person name="Lewis E.E."/>
            <person name="Goodrich-Blair H."/>
            <person name="Stock S.P."/>
            <person name="Adams B.J."/>
            <person name="Sternberg P.W."/>
            <person name="Mortazavi A."/>
        </authorList>
    </citation>
    <scope>NUCLEOTIDE SEQUENCE [LARGE SCALE GENOMIC DNA]</scope>
    <source>
        <strain evidence="1 2">ALL</strain>
    </source>
</reference>
<organism evidence="1 2">
    <name type="scientific">Steinernema carpocapsae</name>
    <name type="common">Entomopathogenic nematode</name>
    <dbReference type="NCBI Taxonomy" id="34508"/>
    <lineage>
        <taxon>Eukaryota</taxon>
        <taxon>Metazoa</taxon>
        <taxon>Ecdysozoa</taxon>
        <taxon>Nematoda</taxon>
        <taxon>Chromadorea</taxon>
        <taxon>Rhabditida</taxon>
        <taxon>Tylenchina</taxon>
        <taxon>Panagrolaimomorpha</taxon>
        <taxon>Strongyloidoidea</taxon>
        <taxon>Steinernematidae</taxon>
        <taxon>Steinernema</taxon>
    </lineage>
</organism>
<proteinExistence type="predicted"/>
<dbReference type="OrthoDB" id="10492366at2759"/>
<name>A0A4U5LRZ0_STECR</name>
<evidence type="ECO:0000313" key="1">
    <source>
        <dbReference type="EMBL" id="TKR58776.1"/>
    </source>
</evidence>
<dbReference type="EMBL" id="AZBU02000013">
    <property type="protein sequence ID" value="TKR58776.1"/>
    <property type="molecule type" value="Genomic_DNA"/>
</dbReference>
<gene>
    <name evidence="1" type="ORF">L596_030180</name>
</gene>
<reference evidence="1 2" key="2">
    <citation type="journal article" date="2019" name="G3 (Bethesda)">
        <title>Hybrid Assembly of the Genome of the Entomopathogenic Nematode Steinernema carpocapsae Identifies the X-Chromosome.</title>
        <authorList>
            <person name="Serra L."/>
            <person name="Macchietto M."/>
            <person name="Macias-Munoz A."/>
            <person name="McGill C.J."/>
            <person name="Rodriguez I.M."/>
            <person name="Rodriguez B."/>
            <person name="Murad R."/>
            <person name="Mortazavi A."/>
        </authorList>
    </citation>
    <scope>NUCLEOTIDE SEQUENCE [LARGE SCALE GENOMIC DNA]</scope>
    <source>
        <strain evidence="1 2">ALL</strain>
    </source>
</reference>
<accession>A0A4U5LRZ0</accession>
<dbReference type="AlphaFoldDB" id="A0A4U5LRZ0"/>
<keyword evidence="2" id="KW-1185">Reference proteome</keyword>